<proteinExistence type="predicted"/>
<evidence type="ECO:0000313" key="2">
    <source>
        <dbReference type="Proteomes" id="UP000077381"/>
    </source>
</evidence>
<name>A0A177HQ51_9ACTN</name>
<evidence type="ECO:0000313" key="1">
    <source>
        <dbReference type="EMBL" id="OAH12760.1"/>
    </source>
</evidence>
<dbReference type="RefSeq" id="WP_157902862.1">
    <property type="nucleotide sequence ID" value="NZ_LOHS01000086.1"/>
</dbReference>
<comment type="caution">
    <text evidence="1">The sequence shown here is derived from an EMBL/GenBank/DDBJ whole genome shotgun (WGS) entry which is preliminary data.</text>
</comment>
<gene>
    <name evidence="1" type="ORF">STSP_37970</name>
</gene>
<dbReference type="AlphaFoldDB" id="A0A177HQ51"/>
<accession>A0A177HQ51</accession>
<sequence length="56" mass="6200">MTNQNHRPALIPGDGIRAEVVPPARRPPKVPVRFYDGTAWFPSFGGAYCKAKDKAF</sequence>
<dbReference type="STRING" id="1716141.STSP_37970"/>
<keyword evidence="2" id="KW-1185">Reference proteome</keyword>
<dbReference type="Proteomes" id="UP000077381">
    <property type="component" value="Unassembled WGS sequence"/>
</dbReference>
<dbReference type="PATRIC" id="fig|1716141.3.peg.3989"/>
<dbReference type="EMBL" id="LOHS01000086">
    <property type="protein sequence ID" value="OAH12760.1"/>
    <property type="molecule type" value="Genomic_DNA"/>
</dbReference>
<reference evidence="1 2" key="1">
    <citation type="submission" date="2015-12" db="EMBL/GenBank/DDBJ databases">
        <title>Genome sequence of Streptomyces sp. G25.</title>
        <authorList>
            <person name="Poehlein A."/>
            <person name="Roettig A."/>
            <person name="Hiessl S."/>
            <person name="Hauschild P."/>
            <person name="Schauer J."/>
            <person name="Madkour M.H."/>
            <person name="Al-Ansari A.M."/>
            <person name="Almakishah N.H."/>
            <person name="Steinbuechel A."/>
            <person name="Daniel R."/>
        </authorList>
    </citation>
    <scope>NUCLEOTIDE SEQUENCE [LARGE SCALE GENOMIC DNA]</scope>
    <source>
        <strain evidence="2">G25(2015)</strain>
    </source>
</reference>
<organism evidence="1 2">
    <name type="scientific">Streptomyces jeddahensis</name>
    <dbReference type="NCBI Taxonomy" id="1716141"/>
    <lineage>
        <taxon>Bacteria</taxon>
        <taxon>Bacillati</taxon>
        <taxon>Actinomycetota</taxon>
        <taxon>Actinomycetes</taxon>
        <taxon>Kitasatosporales</taxon>
        <taxon>Streptomycetaceae</taxon>
        <taxon>Streptomyces</taxon>
    </lineage>
</organism>
<protein>
    <submittedName>
        <fullName evidence="1">Uncharacterized protein</fullName>
    </submittedName>
</protein>